<evidence type="ECO:0000256" key="13">
    <source>
        <dbReference type="ARBA" id="ARBA00023136"/>
    </source>
</evidence>
<keyword evidence="12" id="KW-0406">Ion transport</keyword>
<keyword evidence="4" id="KW-0597">Phosphoprotein</keyword>
<dbReference type="GO" id="GO:1990573">
    <property type="term" value="P:potassium ion import across plasma membrane"/>
    <property type="evidence" value="ECO:0007669"/>
    <property type="project" value="TreeGrafter"/>
</dbReference>
<accession>A0A9X6ND39</accession>
<feature type="transmembrane region" description="Helical" evidence="25">
    <location>
        <begin position="271"/>
        <end position="290"/>
    </location>
</feature>
<comment type="catalytic activity">
    <reaction evidence="18">
        <text>chloride(out) + Na(+)(out) = chloride(in) + Na(+)(in)</text>
        <dbReference type="Rhea" id="RHEA:73887"/>
        <dbReference type="ChEBI" id="CHEBI:17996"/>
        <dbReference type="ChEBI" id="CHEBI:29101"/>
    </reaction>
</comment>
<evidence type="ECO:0000256" key="3">
    <source>
        <dbReference type="ARBA" id="ARBA00022475"/>
    </source>
</evidence>
<evidence type="ECO:0000256" key="5">
    <source>
        <dbReference type="ARBA" id="ARBA00022692"/>
    </source>
</evidence>
<evidence type="ECO:0000259" key="27">
    <source>
        <dbReference type="Pfam" id="PF03522"/>
    </source>
</evidence>
<evidence type="ECO:0000256" key="21">
    <source>
        <dbReference type="ARBA" id="ARBA00073714"/>
    </source>
</evidence>
<proteinExistence type="predicted"/>
<dbReference type="Gene3D" id="1.20.1740.10">
    <property type="entry name" value="Amino acid/polyamine transporter I"/>
    <property type="match status" value="1"/>
</dbReference>
<keyword evidence="29" id="KW-1185">Reference proteome</keyword>
<dbReference type="GO" id="GO:0055064">
    <property type="term" value="P:chloride ion homeostasis"/>
    <property type="evidence" value="ECO:0007669"/>
    <property type="project" value="TreeGrafter"/>
</dbReference>
<evidence type="ECO:0000256" key="16">
    <source>
        <dbReference type="ARBA" id="ARBA00023201"/>
    </source>
</evidence>
<dbReference type="AlphaFoldDB" id="A0A9X6ND39"/>
<keyword evidence="15" id="KW-0325">Glycoprotein</keyword>
<keyword evidence="8" id="KW-0832">Ubl conjugation</keyword>
<dbReference type="GO" id="GO:0055078">
    <property type="term" value="P:sodium ion homeostasis"/>
    <property type="evidence" value="ECO:0007669"/>
    <property type="project" value="TreeGrafter"/>
</dbReference>
<evidence type="ECO:0000256" key="10">
    <source>
        <dbReference type="ARBA" id="ARBA00022989"/>
    </source>
</evidence>
<evidence type="ECO:0000256" key="25">
    <source>
        <dbReference type="SAM" id="Phobius"/>
    </source>
</evidence>
<dbReference type="OrthoDB" id="2020542at2759"/>
<comment type="caution">
    <text evidence="28">The sequence shown here is derived from an EMBL/GenBank/DDBJ whole genome shotgun (WGS) entry which is preliminary data.</text>
</comment>
<dbReference type="InterPro" id="IPR004842">
    <property type="entry name" value="SLC12A_fam"/>
</dbReference>
<dbReference type="Pfam" id="PF03522">
    <property type="entry name" value="SLC12"/>
    <property type="match status" value="1"/>
</dbReference>
<dbReference type="InterPro" id="IPR018491">
    <property type="entry name" value="SLC12_C"/>
</dbReference>
<reference evidence="29" key="1">
    <citation type="submission" date="2017-01" db="EMBL/GenBank/DDBJ databases">
        <title>Comparative genomics of anhydrobiosis in the tardigrade Hypsibius dujardini.</title>
        <authorList>
            <person name="Yoshida Y."/>
            <person name="Koutsovoulos G."/>
            <person name="Laetsch D."/>
            <person name="Stevens L."/>
            <person name="Kumar S."/>
            <person name="Horikawa D."/>
            <person name="Ishino K."/>
            <person name="Komine S."/>
            <person name="Tomita M."/>
            <person name="Blaxter M."/>
            <person name="Arakawa K."/>
        </authorList>
    </citation>
    <scope>NUCLEOTIDE SEQUENCE [LARGE SCALE GENOMIC DNA]</scope>
    <source>
        <strain evidence="29">Z151</strain>
    </source>
</reference>
<evidence type="ECO:0000256" key="24">
    <source>
        <dbReference type="SAM" id="MobiDB-lite"/>
    </source>
</evidence>
<evidence type="ECO:0000256" key="15">
    <source>
        <dbReference type="ARBA" id="ARBA00023180"/>
    </source>
</evidence>
<evidence type="ECO:0000256" key="11">
    <source>
        <dbReference type="ARBA" id="ARBA00023053"/>
    </source>
</evidence>
<feature type="transmembrane region" description="Helical" evidence="25">
    <location>
        <begin position="297"/>
        <end position="315"/>
    </location>
</feature>
<evidence type="ECO:0000313" key="28">
    <source>
        <dbReference type="EMBL" id="OWA51104.1"/>
    </source>
</evidence>
<evidence type="ECO:0000256" key="8">
    <source>
        <dbReference type="ARBA" id="ARBA00022843"/>
    </source>
</evidence>
<feature type="transmembrane region" description="Helical" evidence="25">
    <location>
        <begin position="352"/>
        <end position="370"/>
    </location>
</feature>
<feature type="transmembrane region" description="Helical" evidence="25">
    <location>
        <begin position="178"/>
        <end position="202"/>
    </location>
</feature>
<dbReference type="PANTHER" id="PTHR11827:SF103">
    <property type="entry name" value="SODIUM CHLORIDE COTRANSPORTER 69, ISOFORM E"/>
    <property type="match status" value="1"/>
</dbReference>
<dbReference type="FunFam" id="1.20.1740.10:FF:000018">
    <property type="entry name" value="solute carrier family 12 member 3 isoform X2"/>
    <property type="match status" value="1"/>
</dbReference>
<dbReference type="Pfam" id="PF00324">
    <property type="entry name" value="AA_permease"/>
    <property type="match status" value="1"/>
</dbReference>
<evidence type="ECO:0000256" key="18">
    <source>
        <dbReference type="ARBA" id="ARBA00050884"/>
    </source>
</evidence>
<feature type="transmembrane region" description="Helical" evidence="25">
    <location>
        <begin position="223"/>
        <end position="242"/>
    </location>
</feature>
<evidence type="ECO:0000256" key="1">
    <source>
        <dbReference type="ARBA" id="ARBA00004424"/>
    </source>
</evidence>
<evidence type="ECO:0000256" key="20">
    <source>
        <dbReference type="ARBA" id="ARBA00063035"/>
    </source>
</evidence>
<feature type="domain" description="SLC12A transporter C-terminal" evidence="27">
    <location>
        <begin position="814"/>
        <end position="1033"/>
    </location>
</feature>
<sequence length="1033" mass="114648">MGKLGAGIAGEKKPTRSQSRVPSIAEIEIEINDRATYLQRSCSIAAFDLDFDEEEFEEAEDRVPPLRSNRVSVASLHAIERKFRNFSTGFNMLESLPSPANYADSSSGGKVRPTLEDLRREQELGAEDLVRNTGNEASSMKRGKLGWINGVVLWTLQDLWAVQLFLRLPWLAGQAGMGLYLVIVLASTLIALLTSLSTSAIATNGEIGIGGTYFMIARSLGPAYGAAIGVVFALANVINISLNLQGFADIVVGLMREHDQHMLNVVDDTRIVGVIALVLLTLFTFCGMVVASRLKSFLLVVVVAGILAVIIGSIIPPTLEQQAEGFVGYSNALFRENFAPAFQEDKFGKQSFLTAFAVFFPSISGILAGTSMTGDLRDPSGAIPKGTIVATLIASTVYLILGWVSGSVSLRHASGHVNDLLIGNLTDCHSDPYDAHTACHHGLINDMEIMGLIAHWRWIIVAATFAATVSTSLGCIHFAPKVFQALCRDHIFPYIHFFGKGYGHHDEPYRAYFLSMLIAIAFLMSPDINFISNVVCNCFLMTYAMVNYATFDASFSRSPGWRPTFKYYNMWLSLVTCIACLAFMFCVDYQSAIIVFVLAGVLWLYVFYKKPEVNWGTSGQANVYRTALKDALQLLKIQDHVKNYRPQILVLTGLPCVRPALVYMAGSITRATGLMICGHVMVGEPIMERAVLEQEVYRWFRRKKIQAFYEYISSSSTLEGTRALIQTSGLGKLKPNILMMGYHLNWTNWNAASMDEYVKVIHDTFDAHRGLIILCATEGFDLTEAVNFQEIVTQNEAEVLGLHSVDETEPEQEKDDAMEVNQVDDPVILARIALAQRLEPGKKKKLDGEIHVWWLFDDGGLTLLIPHLMTRQSPWNGCKLKIFCVIEMAGTAESTKTNILAMLTKFRIQAADVIPVDLEQHPSHASVTSFNQMINQYRYDTVAPGRANDPHKPSVIQESDLIDYGDKMMKQIRLRELLLEHSVHSSLNVVTMPLPRRNRSPTLYMAVLETMTSGMPPTLLVRGNQENVLTYYC</sequence>
<feature type="transmembrane region" description="Helical" evidence="25">
    <location>
        <begin position="456"/>
        <end position="479"/>
    </location>
</feature>
<evidence type="ECO:0000256" key="6">
    <source>
        <dbReference type="ARBA" id="ARBA00022741"/>
    </source>
</evidence>
<evidence type="ECO:0000256" key="22">
    <source>
        <dbReference type="ARBA" id="ARBA00076232"/>
    </source>
</evidence>
<evidence type="ECO:0000256" key="12">
    <source>
        <dbReference type="ARBA" id="ARBA00023065"/>
    </source>
</evidence>
<dbReference type="GO" id="GO:0016324">
    <property type="term" value="C:apical plasma membrane"/>
    <property type="evidence" value="ECO:0007669"/>
    <property type="project" value="UniProtKB-SubCell"/>
</dbReference>
<dbReference type="GO" id="GO:0055075">
    <property type="term" value="P:potassium ion homeostasis"/>
    <property type="evidence" value="ECO:0007669"/>
    <property type="project" value="TreeGrafter"/>
</dbReference>
<keyword evidence="9" id="KW-0769">Symport</keyword>
<comment type="subcellular location">
    <subcellularLocation>
        <location evidence="1">Apical cell membrane</location>
        <topology evidence="1">Multi-pass membrane protein</topology>
    </subcellularLocation>
</comment>
<evidence type="ECO:0000256" key="4">
    <source>
        <dbReference type="ARBA" id="ARBA00022553"/>
    </source>
</evidence>
<evidence type="ECO:0000256" key="17">
    <source>
        <dbReference type="ARBA" id="ARBA00023214"/>
    </source>
</evidence>
<dbReference type="InterPro" id="IPR004841">
    <property type="entry name" value="AA-permease/SLC12A_dom"/>
</dbReference>
<feature type="transmembrane region" description="Helical" evidence="25">
    <location>
        <begin position="382"/>
        <end position="404"/>
    </location>
</feature>
<keyword evidence="5 25" id="KW-0812">Transmembrane</keyword>
<protein>
    <recommendedName>
        <fullName evidence="21">Solute carrier family 12 member 3</fullName>
    </recommendedName>
    <alternativeName>
        <fullName evidence="22">Na-Cl symporter</fullName>
    </alternativeName>
    <alternativeName>
        <fullName evidence="23">Thiazide-sensitive sodium-chloride cotransporter</fullName>
    </alternativeName>
</protein>
<keyword evidence="7" id="KW-0067">ATP-binding</keyword>
<keyword evidence="11" id="KW-0915">Sodium</keyword>
<keyword evidence="17" id="KW-0868">Chloride</keyword>
<keyword evidence="3" id="KW-1003">Cell membrane</keyword>
<keyword evidence="2" id="KW-0813">Transport</keyword>
<feature type="region of interest" description="Disordered" evidence="24">
    <location>
        <begin position="1"/>
        <end position="21"/>
    </location>
</feature>
<keyword evidence="6" id="KW-0547">Nucleotide-binding</keyword>
<evidence type="ECO:0000313" key="29">
    <source>
        <dbReference type="Proteomes" id="UP000192578"/>
    </source>
</evidence>
<feature type="domain" description="Amino acid permease/ SLC12A" evidence="26">
    <location>
        <begin position="151"/>
        <end position="649"/>
    </location>
</feature>
<dbReference type="GO" id="GO:0008511">
    <property type="term" value="F:sodium:potassium:chloride symporter activity"/>
    <property type="evidence" value="ECO:0007669"/>
    <property type="project" value="TreeGrafter"/>
</dbReference>
<evidence type="ECO:0000256" key="9">
    <source>
        <dbReference type="ARBA" id="ARBA00022847"/>
    </source>
</evidence>
<evidence type="ECO:0000256" key="2">
    <source>
        <dbReference type="ARBA" id="ARBA00022448"/>
    </source>
</evidence>
<comment type="function">
    <text evidence="19">Electroneutral sodium and chloride ion cotransporter, which acts as a key mediator of sodium and chloride reabsorption in kidney distal convoluted tubules. Also acts as a receptor for the pro-inflammatory cytokine IL18, thereby contributing to IL18-induced cytokine production, including IFNG, IL6, IL18 and CCL2. May act either independently of IL18R1, or in a complex with IL18R1.</text>
</comment>
<keyword evidence="14" id="KW-1015">Disulfide bond</keyword>
<evidence type="ECO:0000256" key="14">
    <source>
        <dbReference type="ARBA" id="ARBA00023157"/>
    </source>
</evidence>
<feature type="transmembrane region" description="Helical" evidence="25">
    <location>
        <begin position="145"/>
        <end position="166"/>
    </location>
</feature>
<organism evidence="28 29">
    <name type="scientific">Hypsibius exemplaris</name>
    <name type="common">Freshwater tardigrade</name>
    <dbReference type="NCBI Taxonomy" id="2072580"/>
    <lineage>
        <taxon>Eukaryota</taxon>
        <taxon>Metazoa</taxon>
        <taxon>Ecdysozoa</taxon>
        <taxon>Tardigrada</taxon>
        <taxon>Eutardigrada</taxon>
        <taxon>Parachela</taxon>
        <taxon>Hypsibioidea</taxon>
        <taxon>Hypsibiidae</taxon>
        <taxon>Hypsibius</taxon>
    </lineage>
</organism>
<dbReference type="Proteomes" id="UP000192578">
    <property type="component" value="Unassembled WGS sequence"/>
</dbReference>
<dbReference type="PANTHER" id="PTHR11827">
    <property type="entry name" value="SOLUTE CARRIER FAMILY 12, CATION COTRANSPORTERS"/>
    <property type="match status" value="1"/>
</dbReference>
<evidence type="ECO:0000256" key="23">
    <source>
        <dbReference type="ARBA" id="ARBA00077939"/>
    </source>
</evidence>
<dbReference type="GO" id="GO:0006884">
    <property type="term" value="P:cell volume homeostasis"/>
    <property type="evidence" value="ECO:0007669"/>
    <property type="project" value="TreeGrafter"/>
</dbReference>
<comment type="subunit">
    <text evidence="20">Homodimer; adopts a domain-swap conformation at the scissor helices connecting the transmembrane domain and C-terminal domain. Interacts with KLHL3. Interacts with IL18R1; this interaction is increased by IL18 treatment.</text>
</comment>
<dbReference type="GO" id="GO:0005524">
    <property type="term" value="F:ATP binding"/>
    <property type="evidence" value="ECO:0007669"/>
    <property type="project" value="UniProtKB-KW"/>
</dbReference>
<evidence type="ECO:0000256" key="7">
    <source>
        <dbReference type="ARBA" id="ARBA00022840"/>
    </source>
</evidence>
<gene>
    <name evidence="28" type="ORF">BV898_15603</name>
</gene>
<evidence type="ECO:0000259" key="26">
    <source>
        <dbReference type="Pfam" id="PF00324"/>
    </source>
</evidence>
<feature type="transmembrane region" description="Helical" evidence="25">
    <location>
        <begin position="591"/>
        <end position="608"/>
    </location>
</feature>
<keyword evidence="13 25" id="KW-0472">Membrane</keyword>
<evidence type="ECO:0000256" key="19">
    <source>
        <dbReference type="ARBA" id="ARBA00056815"/>
    </source>
</evidence>
<keyword evidence="10 25" id="KW-1133">Transmembrane helix</keyword>
<feature type="transmembrane region" description="Helical" evidence="25">
    <location>
        <begin position="531"/>
        <end position="555"/>
    </location>
</feature>
<dbReference type="EMBL" id="MTYJ01000214">
    <property type="protein sequence ID" value="OWA51104.1"/>
    <property type="molecule type" value="Genomic_DNA"/>
</dbReference>
<feature type="transmembrane region" description="Helical" evidence="25">
    <location>
        <begin position="567"/>
        <end position="585"/>
    </location>
</feature>
<name>A0A9X6ND39_HYPEX</name>
<keyword evidence="16" id="KW-0739">Sodium transport</keyword>